<feature type="transmembrane region" description="Helical" evidence="5">
    <location>
        <begin position="96"/>
        <end position="115"/>
    </location>
</feature>
<dbReference type="EMBL" id="CP036271">
    <property type="protein sequence ID" value="QDT53664.1"/>
    <property type="molecule type" value="Genomic_DNA"/>
</dbReference>
<dbReference type="Pfam" id="PF13564">
    <property type="entry name" value="DoxX_2"/>
    <property type="match status" value="1"/>
</dbReference>
<evidence type="ECO:0000256" key="5">
    <source>
        <dbReference type="SAM" id="Phobius"/>
    </source>
</evidence>
<dbReference type="OrthoDB" id="9811373at2"/>
<keyword evidence="2 5" id="KW-0812">Transmembrane</keyword>
<protein>
    <recommendedName>
        <fullName evidence="8">DoxX</fullName>
    </recommendedName>
</protein>
<dbReference type="InterPro" id="IPR032808">
    <property type="entry name" value="DoxX"/>
</dbReference>
<comment type="subcellular location">
    <subcellularLocation>
        <location evidence="1">Membrane</location>
        <topology evidence="1">Multi-pass membrane protein</topology>
    </subcellularLocation>
</comment>
<evidence type="ECO:0000256" key="3">
    <source>
        <dbReference type="ARBA" id="ARBA00022989"/>
    </source>
</evidence>
<proteinExistence type="predicted"/>
<evidence type="ECO:0000313" key="6">
    <source>
        <dbReference type="EMBL" id="QDT53664.1"/>
    </source>
</evidence>
<dbReference type="KEGG" id="ccos:Pan44_16870"/>
<dbReference type="AlphaFoldDB" id="A0A517SC32"/>
<name>A0A517SC32_9PLAN</name>
<gene>
    <name evidence="6" type="ORF">Pan44_16870</name>
</gene>
<organism evidence="6 7">
    <name type="scientific">Caulifigura coniformis</name>
    <dbReference type="NCBI Taxonomy" id="2527983"/>
    <lineage>
        <taxon>Bacteria</taxon>
        <taxon>Pseudomonadati</taxon>
        <taxon>Planctomycetota</taxon>
        <taxon>Planctomycetia</taxon>
        <taxon>Planctomycetales</taxon>
        <taxon>Planctomycetaceae</taxon>
        <taxon>Caulifigura</taxon>
    </lineage>
</organism>
<keyword evidence="7" id="KW-1185">Reference proteome</keyword>
<accession>A0A517SC32</accession>
<evidence type="ECO:0000256" key="4">
    <source>
        <dbReference type="ARBA" id="ARBA00023136"/>
    </source>
</evidence>
<evidence type="ECO:0000256" key="1">
    <source>
        <dbReference type="ARBA" id="ARBA00004141"/>
    </source>
</evidence>
<dbReference type="RefSeq" id="WP_145029051.1">
    <property type="nucleotide sequence ID" value="NZ_CP036271.1"/>
</dbReference>
<feature type="transmembrane region" description="Helical" evidence="5">
    <location>
        <begin position="50"/>
        <end position="67"/>
    </location>
</feature>
<evidence type="ECO:0000313" key="7">
    <source>
        <dbReference type="Proteomes" id="UP000315700"/>
    </source>
</evidence>
<dbReference type="Proteomes" id="UP000315700">
    <property type="component" value="Chromosome"/>
</dbReference>
<keyword evidence="4 5" id="KW-0472">Membrane</keyword>
<dbReference type="GO" id="GO:0016020">
    <property type="term" value="C:membrane"/>
    <property type="evidence" value="ECO:0007669"/>
    <property type="project" value="UniProtKB-SubCell"/>
</dbReference>
<reference evidence="6 7" key="1">
    <citation type="submission" date="2019-02" db="EMBL/GenBank/DDBJ databases">
        <title>Deep-cultivation of Planctomycetes and their phenomic and genomic characterization uncovers novel biology.</title>
        <authorList>
            <person name="Wiegand S."/>
            <person name="Jogler M."/>
            <person name="Boedeker C."/>
            <person name="Pinto D."/>
            <person name="Vollmers J."/>
            <person name="Rivas-Marin E."/>
            <person name="Kohn T."/>
            <person name="Peeters S.H."/>
            <person name="Heuer A."/>
            <person name="Rast P."/>
            <person name="Oberbeckmann S."/>
            <person name="Bunk B."/>
            <person name="Jeske O."/>
            <person name="Meyerdierks A."/>
            <person name="Storesund J.E."/>
            <person name="Kallscheuer N."/>
            <person name="Luecker S."/>
            <person name="Lage O.M."/>
            <person name="Pohl T."/>
            <person name="Merkel B.J."/>
            <person name="Hornburger P."/>
            <person name="Mueller R.-W."/>
            <person name="Bruemmer F."/>
            <person name="Labrenz M."/>
            <person name="Spormann A.M."/>
            <person name="Op den Camp H."/>
            <person name="Overmann J."/>
            <person name="Amann R."/>
            <person name="Jetten M.S.M."/>
            <person name="Mascher T."/>
            <person name="Medema M.H."/>
            <person name="Devos D.P."/>
            <person name="Kaster A.-K."/>
            <person name="Ovreas L."/>
            <person name="Rohde M."/>
            <person name="Galperin M.Y."/>
            <person name="Jogler C."/>
        </authorList>
    </citation>
    <scope>NUCLEOTIDE SEQUENCE [LARGE SCALE GENOMIC DNA]</scope>
    <source>
        <strain evidence="6 7">Pan44</strain>
    </source>
</reference>
<evidence type="ECO:0008006" key="8">
    <source>
        <dbReference type="Google" id="ProtNLM"/>
    </source>
</evidence>
<sequence length="137" mass="15016">MPAQPKWMSICGWILTVLVTAAMVMSGVMKFSNDPQLIEGIEKMRITKEIVQKIGAVEIACAVLYLIPRTTVLGAMLLNGYLGGAVFVHVQKGDPIGEMMTPVIIGVLAWLGVFLREPRLRAIVPWRTKAPTVTVNQ</sequence>
<evidence type="ECO:0000256" key="2">
    <source>
        <dbReference type="ARBA" id="ARBA00022692"/>
    </source>
</evidence>
<dbReference type="InParanoid" id="A0A517SC32"/>
<keyword evidence="3 5" id="KW-1133">Transmembrane helix</keyword>